<proteinExistence type="predicted"/>
<dbReference type="EMBL" id="CP000612">
    <property type="protein sequence ID" value="ABO51111.1"/>
    <property type="molecule type" value="Genomic_DNA"/>
</dbReference>
<gene>
    <name evidence="1" type="ordered locus">Dred_2601</name>
</gene>
<organism evidence="1 2">
    <name type="scientific">Desulforamulus reducens (strain ATCC BAA-1160 / DSM 100696 / MI-1)</name>
    <name type="common">Desulfotomaculum reducens</name>
    <dbReference type="NCBI Taxonomy" id="349161"/>
    <lineage>
        <taxon>Bacteria</taxon>
        <taxon>Bacillati</taxon>
        <taxon>Bacillota</taxon>
        <taxon>Clostridia</taxon>
        <taxon>Eubacteriales</taxon>
        <taxon>Peptococcaceae</taxon>
        <taxon>Desulforamulus</taxon>
    </lineage>
</organism>
<dbReference type="AlphaFoldDB" id="A4J7Q8"/>
<dbReference type="Proteomes" id="UP000001556">
    <property type="component" value="Chromosome"/>
</dbReference>
<reference evidence="1 2" key="1">
    <citation type="submission" date="2007-03" db="EMBL/GenBank/DDBJ databases">
        <title>Complete sequence of Desulfotomaculum reducens MI-1.</title>
        <authorList>
            <consortium name="US DOE Joint Genome Institute"/>
            <person name="Copeland A."/>
            <person name="Lucas S."/>
            <person name="Lapidus A."/>
            <person name="Barry K."/>
            <person name="Detter J.C."/>
            <person name="Glavina del Rio T."/>
            <person name="Hammon N."/>
            <person name="Israni S."/>
            <person name="Dalin E."/>
            <person name="Tice H."/>
            <person name="Pitluck S."/>
            <person name="Sims D."/>
            <person name="Brettin T."/>
            <person name="Bruce D."/>
            <person name="Han C."/>
            <person name="Tapia R."/>
            <person name="Schmutz J."/>
            <person name="Larimer F."/>
            <person name="Land M."/>
            <person name="Hauser L."/>
            <person name="Kyrpides N."/>
            <person name="Kim E."/>
            <person name="Tebo B.M."/>
            <person name="Richardson P."/>
        </authorList>
    </citation>
    <scope>NUCLEOTIDE SEQUENCE [LARGE SCALE GENOMIC DNA]</scope>
    <source>
        <strain evidence="1 2">MI-1</strain>
    </source>
</reference>
<evidence type="ECO:0000313" key="2">
    <source>
        <dbReference type="Proteomes" id="UP000001556"/>
    </source>
</evidence>
<dbReference type="OrthoDB" id="2054240at2"/>
<accession>A4J7Q8</accession>
<dbReference type="HOGENOM" id="CLU_1851952_0_0_9"/>
<keyword evidence="2" id="KW-1185">Reference proteome</keyword>
<evidence type="ECO:0000313" key="1">
    <source>
        <dbReference type="EMBL" id="ABO51111.1"/>
    </source>
</evidence>
<dbReference type="RefSeq" id="WP_011878909.1">
    <property type="nucleotide sequence ID" value="NC_009253.1"/>
</dbReference>
<dbReference type="STRING" id="349161.Dred_2601"/>
<protein>
    <submittedName>
        <fullName evidence="1">Phage protein, HK97 gp10 family</fullName>
    </submittedName>
</protein>
<name>A4J7Q8_DESRM</name>
<dbReference type="KEGG" id="drm:Dred_2601"/>
<dbReference type="eggNOG" id="ENOG5033VGR">
    <property type="taxonomic scope" value="Bacteria"/>
</dbReference>
<sequence>MMARFNTSGLDDLINDVIRLGDAGKEVGDKMLIAAAVEVKEAWKDSAQRHNLKDTGDMINSIGYPRQPKNVGDVRTIDIYPKGKDRKGVMNAEKAFILHYGSSSIKPTHWVDEADEAAAPQVQEAMEKVFDNFMNGRE</sequence>